<dbReference type="AlphaFoldDB" id="A0AAD7F0X2"/>
<sequence length="116" mass="13519">WYLILFRLMFAFGIISIEVWPMINPKPNVCLCIHRLLVMPFSYVIPIGMIQAITNQQVGFNVITELIIGLGAPNPYQLYFNPYFHIMFSALNLASHFKLGHYMRIPPRPMFWSQVS</sequence>
<evidence type="ECO:0000313" key="10">
    <source>
        <dbReference type="Proteomes" id="UP001218218"/>
    </source>
</evidence>
<evidence type="ECO:0000313" key="9">
    <source>
        <dbReference type="EMBL" id="KAJ7363011.1"/>
    </source>
</evidence>
<dbReference type="GO" id="GO:0016020">
    <property type="term" value="C:membrane"/>
    <property type="evidence" value="ECO:0007669"/>
    <property type="project" value="UniProtKB-SubCell"/>
</dbReference>
<evidence type="ECO:0000256" key="6">
    <source>
        <dbReference type="ARBA" id="ARBA00022927"/>
    </source>
</evidence>
<keyword evidence="8" id="KW-0472">Membrane</keyword>
<dbReference type="PANTHER" id="PTHR22601">
    <property type="entry name" value="ISP4 LIKE PROTEIN"/>
    <property type="match status" value="1"/>
</dbReference>
<keyword evidence="5" id="KW-0571">Peptide transport</keyword>
<keyword evidence="6" id="KW-0653">Protein transport</keyword>
<comment type="caution">
    <text evidence="9">The sequence shown here is derived from an EMBL/GenBank/DDBJ whole genome shotgun (WGS) entry which is preliminary data.</text>
</comment>
<keyword evidence="3" id="KW-0813">Transport</keyword>
<name>A0AAD7F0X2_9AGAR</name>
<comment type="similarity">
    <text evidence="2">Belongs to the oligopeptide OPT transporter family.</text>
</comment>
<dbReference type="Pfam" id="PF03169">
    <property type="entry name" value="OPT"/>
    <property type="match status" value="1"/>
</dbReference>
<comment type="subcellular location">
    <subcellularLocation>
        <location evidence="1">Membrane</location>
        <topology evidence="1">Multi-pass membrane protein</topology>
    </subcellularLocation>
</comment>
<reference evidence="9" key="1">
    <citation type="submission" date="2023-03" db="EMBL/GenBank/DDBJ databases">
        <title>Massive genome expansion in bonnet fungi (Mycena s.s.) driven by repeated elements and novel gene families across ecological guilds.</title>
        <authorList>
            <consortium name="Lawrence Berkeley National Laboratory"/>
            <person name="Harder C.B."/>
            <person name="Miyauchi S."/>
            <person name="Viragh M."/>
            <person name="Kuo A."/>
            <person name="Thoen E."/>
            <person name="Andreopoulos B."/>
            <person name="Lu D."/>
            <person name="Skrede I."/>
            <person name="Drula E."/>
            <person name="Henrissat B."/>
            <person name="Morin E."/>
            <person name="Kohler A."/>
            <person name="Barry K."/>
            <person name="LaButti K."/>
            <person name="Morin E."/>
            <person name="Salamov A."/>
            <person name="Lipzen A."/>
            <person name="Mereny Z."/>
            <person name="Hegedus B."/>
            <person name="Baldrian P."/>
            <person name="Stursova M."/>
            <person name="Weitz H."/>
            <person name="Taylor A."/>
            <person name="Grigoriev I.V."/>
            <person name="Nagy L.G."/>
            <person name="Martin F."/>
            <person name="Kauserud H."/>
        </authorList>
    </citation>
    <scope>NUCLEOTIDE SEQUENCE</scope>
    <source>
        <strain evidence="9">CBHHK002</strain>
    </source>
</reference>
<dbReference type="Proteomes" id="UP001218218">
    <property type="component" value="Unassembled WGS sequence"/>
</dbReference>
<dbReference type="InterPro" id="IPR004648">
    <property type="entry name" value="Oligpept_transpt"/>
</dbReference>
<protein>
    <submittedName>
        <fullName evidence="9">OPT oligopeptide transporter protein-domain-containing protein</fullName>
    </submittedName>
</protein>
<evidence type="ECO:0000256" key="2">
    <source>
        <dbReference type="ARBA" id="ARBA00008807"/>
    </source>
</evidence>
<accession>A0AAD7F0X2</accession>
<evidence type="ECO:0000256" key="1">
    <source>
        <dbReference type="ARBA" id="ARBA00004141"/>
    </source>
</evidence>
<keyword evidence="7" id="KW-1133">Transmembrane helix</keyword>
<gene>
    <name evidence="9" type="ORF">DFH08DRAFT_654328</name>
</gene>
<evidence type="ECO:0000256" key="5">
    <source>
        <dbReference type="ARBA" id="ARBA00022856"/>
    </source>
</evidence>
<organism evidence="9 10">
    <name type="scientific">Mycena albidolilacea</name>
    <dbReference type="NCBI Taxonomy" id="1033008"/>
    <lineage>
        <taxon>Eukaryota</taxon>
        <taxon>Fungi</taxon>
        <taxon>Dikarya</taxon>
        <taxon>Basidiomycota</taxon>
        <taxon>Agaricomycotina</taxon>
        <taxon>Agaricomycetes</taxon>
        <taxon>Agaricomycetidae</taxon>
        <taxon>Agaricales</taxon>
        <taxon>Marasmiineae</taxon>
        <taxon>Mycenaceae</taxon>
        <taxon>Mycena</taxon>
    </lineage>
</organism>
<dbReference type="GO" id="GO:0015031">
    <property type="term" value="P:protein transport"/>
    <property type="evidence" value="ECO:0007669"/>
    <property type="project" value="UniProtKB-KW"/>
</dbReference>
<evidence type="ECO:0000256" key="7">
    <source>
        <dbReference type="ARBA" id="ARBA00022989"/>
    </source>
</evidence>
<evidence type="ECO:0000256" key="4">
    <source>
        <dbReference type="ARBA" id="ARBA00022692"/>
    </source>
</evidence>
<dbReference type="GO" id="GO:0035673">
    <property type="term" value="F:oligopeptide transmembrane transporter activity"/>
    <property type="evidence" value="ECO:0007669"/>
    <property type="project" value="InterPro"/>
</dbReference>
<feature type="non-terminal residue" evidence="9">
    <location>
        <position position="1"/>
    </location>
</feature>
<dbReference type="InterPro" id="IPR004813">
    <property type="entry name" value="OPT"/>
</dbReference>
<proteinExistence type="inferred from homology"/>
<feature type="non-terminal residue" evidence="9">
    <location>
        <position position="116"/>
    </location>
</feature>
<keyword evidence="10" id="KW-1185">Reference proteome</keyword>
<dbReference type="EMBL" id="JARIHO010000004">
    <property type="protein sequence ID" value="KAJ7363011.1"/>
    <property type="molecule type" value="Genomic_DNA"/>
</dbReference>
<evidence type="ECO:0000256" key="3">
    <source>
        <dbReference type="ARBA" id="ARBA00022448"/>
    </source>
</evidence>
<keyword evidence="4" id="KW-0812">Transmembrane</keyword>
<evidence type="ECO:0000256" key="8">
    <source>
        <dbReference type="ARBA" id="ARBA00023136"/>
    </source>
</evidence>